<name>A0AAV5EY68_ELECO</name>
<evidence type="ECO:0000256" key="3">
    <source>
        <dbReference type="ARBA" id="ARBA00022963"/>
    </source>
</evidence>
<accession>A0AAV5EY68</accession>
<dbReference type="EMBL" id="BQKI01000080">
    <property type="protein sequence ID" value="GJN28333.1"/>
    <property type="molecule type" value="Genomic_DNA"/>
</dbReference>
<dbReference type="AlphaFoldDB" id="A0AAV5EY68"/>
<protein>
    <submittedName>
        <fullName evidence="6">Uncharacterized protein</fullName>
    </submittedName>
</protein>
<reference evidence="6" key="1">
    <citation type="journal article" date="2018" name="DNA Res.">
        <title>Multiple hybrid de novo genome assembly of finger millet, an orphan allotetraploid crop.</title>
        <authorList>
            <person name="Hatakeyama M."/>
            <person name="Aluri S."/>
            <person name="Balachadran M.T."/>
            <person name="Sivarajan S.R."/>
            <person name="Patrignani A."/>
            <person name="Gruter S."/>
            <person name="Poveda L."/>
            <person name="Shimizu-Inatsugi R."/>
            <person name="Baeten J."/>
            <person name="Francoijs K.J."/>
            <person name="Nataraja K.N."/>
            <person name="Reddy Y.A.N."/>
            <person name="Phadnis S."/>
            <person name="Ravikumar R.L."/>
            <person name="Schlapbach R."/>
            <person name="Sreeman S.M."/>
            <person name="Shimizu K.K."/>
        </authorList>
    </citation>
    <scope>NUCLEOTIDE SEQUENCE</scope>
</reference>
<evidence type="ECO:0000256" key="2">
    <source>
        <dbReference type="ARBA" id="ARBA00022801"/>
    </source>
</evidence>
<dbReference type="GO" id="GO:0016042">
    <property type="term" value="P:lipid catabolic process"/>
    <property type="evidence" value="ECO:0007669"/>
    <property type="project" value="UniProtKB-KW"/>
</dbReference>
<dbReference type="PANTHER" id="PTHR31403">
    <property type="entry name" value="PHOSPHOLIPASE A1-IBETA2, CHLOROPLASTIC"/>
    <property type="match status" value="1"/>
</dbReference>
<evidence type="ECO:0000256" key="4">
    <source>
        <dbReference type="ARBA" id="ARBA00023098"/>
    </source>
</evidence>
<proteinExistence type="inferred from homology"/>
<dbReference type="PANTHER" id="PTHR31403:SF54">
    <property type="entry name" value="PHOSPHOLIPASE A(1) DAD1, CHLOROPLASTIC"/>
    <property type="match status" value="1"/>
</dbReference>
<comment type="caution">
    <text evidence="6">The sequence shown here is derived from an EMBL/GenBank/DDBJ whole genome shotgun (WGS) entry which is preliminary data.</text>
</comment>
<evidence type="ECO:0000256" key="5">
    <source>
        <dbReference type="SAM" id="MobiDB-lite"/>
    </source>
</evidence>
<evidence type="ECO:0000313" key="7">
    <source>
        <dbReference type="Proteomes" id="UP001054889"/>
    </source>
</evidence>
<feature type="compositionally biased region" description="Low complexity" evidence="5">
    <location>
        <begin position="82"/>
        <end position="96"/>
    </location>
</feature>
<sequence>MAASISGSHHSCCYSSGSGLSGRGSRRCSTTIRSSYAPCSSPASCKPSTTSARIGRKWAELQGARDWAGLLSPLDGALRGELVRSSSSESSSSSGNTRRRRTRVPRWLVAKMGWAYSDVGRELRLCSEDSASSNVVASHDLDLYLKLVATA</sequence>
<comment type="similarity">
    <text evidence="1">Belongs to the AB hydrolase superfamily. Lipase family.</text>
</comment>
<feature type="region of interest" description="Disordered" evidence="5">
    <location>
        <begin position="1"/>
        <end position="28"/>
    </location>
</feature>
<dbReference type="Proteomes" id="UP001054889">
    <property type="component" value="Unassembled WGS sequence"/>
</dbReference>
<evidence type="ECO:0000313" key="6">
    <source>
        <dbReference type="EMBL" id="GJN28333.1"/>
    </source>
</evidence>
<keyword evidence="7" id="KW-1185">Reference proteome</keyword>
<organism evidence="6 7">
    <name type="scientific">Eleusine coracana subsp. coracana</name>
    <dbReference type="NCBI Taxonomy" id="191504"/>
    <lineage>
        <taxon>Eukaryota</taxon>
        <taxon>Viridiplantae</taxon>
        <taxon>Streptophyta</taxon>
        <taxon>Embryophyta</taxon>
        <taxon>Tracheophyta</taxon>
        <taxon>Spermatophyta</taxon>
        <taxon>Magnoliopsida</taxon>
        <taxon>Liliopsida</taxon>
        <taxon>Poales</taxon>
        <taxon>Poaceae</taxon>
        <taxon>PACMAD clade</taxon>
        <taxon>Chloridoideae</taxon>
        <taxon>Cynodonteae</taxon>
        <taxon>Eleusininae</taxon>
        <taxon>Eleusine</taxon>
    </lineage>
</organism>
<feature type="compositionally biased region" description="Low complexity" evidence="5">
    <location>
        <begin position="1"/>
        <end position="18"/>
    </location>
</feature>
<keyword evidence="3" id="KW-0442">Lipid degradation</keyword>
<gene>
    <name evidence="6" type="primary">gb16443</name>
    <name evidence="6" type="ORF">PR202_gb16443</name>
</gene>
<dbReference type="GO" id="GO:0004620">
    <property type="term" value="F:phospholipase activity"/>
    <property type="evidence" value="ECO:0007669"/>
    <property type="project" value="TreeGrafter"/>
</dbReference>
<feature type="region of interest" description="Disordered" evidence="5">
    <location>
        <begin position="82"/>
        <end position="101"/>
    </location>
</feature>
<reference evidence="6" key="2">
    <citation type="submission" date="2021-12" db="EMBL/GenBank/DDBJ databases">
        <title>Resequencing data analysis of finger millet.</title>
        <authorList>
            <person name="Hatakeyama M."/>
            <person name="Aluri S."/>
            <person name="Balachadran M.T."/>
            <person name="Sivarajan S.R."/>
            <person name="Poveda L."/>
            <person name="Shimizu-Inatsugi R."/>
            <person name="Schlapbach R."/>
            <person name="Sreeman S.M."/>
            <person name="Shimizu K.K."/>
        </authorList>
    </citation>
    <scope>NUCLEOTIDE SEQUENCE</scope>
</reference>
<evidence type="ECO:0000256" key="1">
    <source>
        <dbReference type="ARBA" id="ARBA00010701"/>
    </source>
</evidence>
<keyword evidence="4" id="KW-0443">Lipid metabolism</keyword>
<keyword evidence="2" id="KW-0378">Hydrolase</keyword>